<dbReference type="RefSeq" id="WP_009627594.1">
    <property type="nucleotide sequence ID" value="NZ_VBTY01000103.1"/>
</dbReference>
<gene>
    <name evidence="5" type="ORF">FEV09_12980</name>
</gene>
<dbReference type="GO" id="GO:0042284">
    <property type="term" value="F:sphingolipid delta-4 desaturase activity"/>
    <property type="evidence" value="ECO:0007669"/>
    <property type="project" value="TreeGrafter"/>
</dbReference>
<comment type="caution">
    <text evidence="5">The sequence shown here is derived from an EMBL/GenBank/DDBJ whole genome shotgun (WGS) entry which is preliminary data.</text>
</comment>
<evidence type="ECO:0000313" key="5">
    <source>
        <dbReference type="EMBL" id="MDG3495467.1"/>
    </source>
</evidence>
<organism evidence="5 6">
    <name type="scientific">Pseudanabaena catenata USMAC16</name>
    <dbReference type="NCBI Taxonomy" id="1855837"/>
    <lineage>
        <taxon>Bacteria</taxon>
        <taxon>Bacillati</taxon>
        <taxon>Cyanobacteriota</taxon>
        <taxon>Cyanophyceae</taxon>
        <taxon>Pseudanabaenales</taxon>
        <taxon>Pseudanabaenaceae</taxon>
        <taxon>Pseudanabaena</taxon>
    </lineage>
</organism>
<feature type="transmembrane region" description="Helical" evidence="3">
    <location>
        <begin position="228"/>
        <end position="245"/>
    </location>
</feature>
<dbReference type="GO" id="GO:0016020">
    <property type="term" value="C:membrane"/>
    <property type="evidence" value="ECO:0007669"/>
    <property type="project" value="GOC"/>
</dbReference>
<reference evidence="5" key="1">
    <citation type="submission" date="2019-05" db="EMBL/GenBank/DDBJ databases">
        <title>Whole genome sequencing of Pseudanabaena catenata USMAC16.</title>
        <authorList>
            <person name="Khan Z."/>
            <person name="Omar W.M."/>
            <person name="Convey P."/>
            <person name="Merican F."/>
            <person name="Najimudin N."/>
        </authorList>
    </citation>
    <scope>NUCLEOTIDE SEQUENCE</scope>
    <source>
        <strain evidence="5">USMAC16</strain>
    </source>
</reference>
<dbReference type="InterPro" id="IPR039393">
    <property type="entry name" value="Rhizopine-oxygenase-like"/>
</dbReference>
<evidence type="ECO:0000256" key="1">
    <source>
        <dbReference type="ARBA" id="ARBA00001954"/>
    </source>
</evidence>
<name>A0A9X4M8P3_9CYAN</name>
<dbReference type="PANTHER" id="PTHR12879:SF8">
    <property type="entry name" value="SPHINGOLIPID DELTA(4)-DESATURASE DES1"/>
    <property type="match status" value="1"/>
</dbReference>
<comment type="cofactor">
    <cofactor evidence="1">
        <name>Fe(2+)</name>
        <dbReference type="ChEBI" id="CHEBI:29033"/>
    </cofactor>
</comment>
<dbReference type="Pfam" id="PF00487">
    <property type="entry name" value="FA_desaturase"/>
    <property type="match status" value="1"/>
</dbReference>
<feature type="transmembrane region" description="Helical" evidence="3">
    <location>
        <begin position="139"/>
        <end position="157"/>
    </location>
</feature>
<evidence type="ECO:0000256" key="3">
    <source>
        <dbReference type="SAM" id="Phobius"/>
    </source>
</evidence>
<dbReference type="InterPro" id="IPR005804">
    <property type="entry name" value="FA_desaturase_dom"/>
</dbReference>
<protein>
    <submittedName>
        <fullName evidence="5">Fatty acid desaturase family protein</fullName>
    </submittedName>
</protein>
<dbReference type="CDD" id="cd03511">
    <property type="entry name" value="Rhizopine-oxygenase-like"/>
    <property type="match status" value="1"/>
</dbReference>
<sequence length="357" mass="40848">MFSSDVKNVKNIDSEIDSEVDVISLSPNEINTEINTEMNLKLNSGKSVLKPNQLLSPQELSALNVKSNVKGTFQLLGHLTVMVGSGYLWGTNMGNLSDRWFIAIPALVLYGFSFAIMFAPLHESSHRTVFTNNRANDVLCWFAGLLSFYNSTFYRLYHKWHHRYTQILDKDPELSDRKPTNLKEYIIEISGITWWIGKFKRHFLTAIGNFENCPFIPENSYAEVIRSTRLQLLVYVVAIAISVYFQQPWFITYWMLPLAVGQPILRFLLLAEHTDRPNTDNMLANTRTTLTLAPLRFLIWNISYHAEHHLYASIPFHQLGAAHAKLGSHFECVEKGYFNVHRQIIANFGEKTGNSAA</sequence>
<keyword evidence="3" id="KW-0812">Transmembrane</keyword>
<dbReference type="EMBL" id="VBTY01000103">
    <property type="protein sequence ID" value="MDG3495467.1"/>
    <property type="molecule type" value="Genomic_DNA"/>
</dbReference>
<dbReference type="PANTHER" id="PTHR12879">
    <property type="entry name" value="SPHINGOLIPID DELTA 4 DESATURASE/C-4 HYDROXYLASE PROTEIN DES2"/>
    <property type="match status" value="1"/>
</dbReference>
<dbReference type="AlphaFoldDB" id="A0A9X4M8P3"/>
<keyword evidence="6" id="KW-1185">Reference proteome</keyword>
<dbReference type="GO" id="GO:0046513">
    <property type="term" value="P:ceramide biosynthetic process"/>
    <property type="evidence" value="ECO:0007669"/>
    <property type="project" value="TreeGrafter"/>
</dbReference>
<keyword evidence="3" id="KW-1133">Transmembrane helix</keyword>
<proteinExistence type="inferred from homology"/>
<evidence type="ECO:0000313" key="6">
    <source>
        <dbReference type="Proteomes" id="UP001152872"/>
    </source>
</evidence>
<dbReference type="Proteomes" id="UP001152872">
    <property type="component" value="Unassembled WGS sequence"/>
</dbReference>
<evidence type="ECO:0000259" key="4">
    <source>
        <dbReference type="Pfam" id="PF00487"/>
    </source>
</evidence>
<evidence type="ECO:0000256" key="2">
    <source>
        <dbReference type="ARBA" id="ARBA00008749"/>
    </source>
</evidence>
<feature type="domain" description="Fatty acid desaturase" evidence="4">
    <location>
        <begin position="100"/>
        <end position="327"/>
    </location>
</feature>
<feature type="transmembrane region" description="Helical" evidence="3">
    <location>
        <begin position="101"/>
        <end position="119"/>
    </location>
</feature>
<keyword evidence="3" id="KW-0472">Membrane</keyword>
<comment type="similarity">
    <text evidence="2">Belongs to the fatty acid desaturase type 2 family.</text>
</comment>
<accession>A0A9X4M8P3</accession>